<dbReference type="AlphaFoldDB" id="A0A6C0ACT7"/>
<proteinExistence type="predicted"/>
<reference evidence="1" key="1">
    <citation type="journal article" date="2020" name="Nature">
        <title>Giant virus diversity and host interactions through global metagenomics.</title>
        <authorList>
            <person name="Schulz F."/>
            <person name="Roux S."/>
            <person name="Paez-Espino D."/>
            <person name="Jungbluth S."/>
            <person name="Walsh D.A."/>
            <person name="Denef V.J."/>
            <person name="McMahon K.D."/>
            <person name="Konstantinidis K.T."/>
            <person name="Eloe-Fadrosh E.A."/>
            <person name="Kyrpides N.C."/>
            <person name="Woyke T."/>
        </authorList>
    </citation>
    <scope>NUCLEOTIDE SEQUENCE</scope>
    <source>
        <strain evidence="1">GVMAG-S-1004661-13</strain>
    </source>
</reference>
<name>A0A6C0ACT7_9ZZZZ</name>
<organism evidence="1">
    <name type="scientific">viral metagenome</name>
    <dbReference type="NCBI Taxonomy" id="1070528"/>
    <lineage>
        <taxon>unclassified sequences</taxon>
        <taxon>metagenomes</taxon>
        <taxon>organismal metagenomes</taxon>
    </lineage>
</organism>
<protein>
    <submittedName>
        <fullName evidence="1">Uncharacterized protein</fullName>
    </submittedName>
</protein>
<dbReference type="EMBL" id="MN740548">
    <property type="protein sequence ID" value="QHS77452.1"/>
    <property type="molecule type" value="Genomic_DNA"/>
</dbReference>
<accession>A0A6C0ACT7</accession>
<sequence length="175" mass="21126">MESIMRKYSYLHELEKSKEDFKGNKSIANYLDLNYDKLDKKDKLNILSKIVEENKLDKELLRYMIKNSDPKKDNVDIKTFLNKVNKCLKRFHRKAGGYYLEDETWGYSEKKNYKSGKVKYILTNTIDVLDGRDREIHEYLKDLVDYLNKLSQFKVYYRLKEDSEYKISYIDLIIE</sequence>
<evidence type="ECO:0000313" key="1">
    <source>
        <dbReference type="EMBL" id="QHS77452.1"/>
    </source>
</evidence>